<keyword evidence="2" id="KW-1185">Reference proteome</keyword>
<evidence type="ECO:0000313" key="1">
    <source>
        <dbReference type="EMBL" id="SFK68638.1"/>
    </source>
</evidence>
<evidence type="ECO:0000313" key="2">
    <source>
        <dbReference type="Proteomes" id="UP000199111"/>
    </source>
</evidence>
<name>A0A1I4BIR1_9ACTN</name>
<organism evidence="1 2">
    <name type="scientific">Streptosporangium canum</name>
    <dbReference type="NCBI Taxonomy" id="324952"/>
    <lineage>
        <taxon>Bacteria</taxon>
        <taxon>Bacillati</taxon>
        <taxon>Actinomycetota</taxon>
        <taxon>Actinomycetes</taxon>
        <taxon>Streptosporangiales</taxon>
        <taxon>Streptosporangiaceae</taxon>
        <taxon>Streptosporangium</taxon>
    </lineage>
</organism>
<proteinExistence type="predicted"/>
<protein>
    <submittedName>
        <fullName evidence="1">Uncharacterized protein</fullName>
    </submittedName>
</protein>
<accession>A0A1I4BIR1</accession>
<sequence>MKFDDDALDGASEEHLDEPRLPRHLAALVGALHGPSDLGVHHDKYLTYPHREESGGVATA</sequence>
<reference evidence="2" key="1">
    <citation type="submission" date="2016-10" db="EMBL/GenBank/DDBJ databases">
        <authorList>
            <person name="Varghese N."/>
            <person name="Submissions S."/>
        </authorList>
    </citation>
    <scope>NUCLEOTIDE SEQUENCE [LARGE SCALE GENOMIC DNA]</scope>
    <source>
        <strain evidence="2">CGMCC 4.2126</strain>
    </source>
</reference>
<dbReference type="Proteomes" id="UP000199111">
    <property type="component" value="Unassembled WGS sequence"/>
</dbReference>
<dbReference type="AlphaFoldDB" id="A0A1I4BIR1"/>
<dbReference type="GeneID" id="96302215"/>
<dbReference type="RefSeq" id="WP_093890793.1">
    <property type="nucleotide sequence ID" value="NZ_FOQY01000032.1"/>
</dbReference>
<gene>
    <name evidence="1" type="ORF">SAMN05216275_13228</name>
</gene>
<dbReference type="EMBL" id="FOQY01000032">
    <property type="protein sequence ID" value="SFK68638.1"/>
    <property type="molecule type" value="Genomic_DNA"/>
</dbReference>